<dbReference type="SMART" id="SM00745">
    <property type="entry name" value="MIT"/>
    <property type="match status" value="1"/>
</dbReference>
<dbReference type="InterPro" id="IPR038113">
    <property type="entry name" value="MITD1_C_sf"/>
</dbReference>
<dbReference type="Gene3D" id="3.30.870.30">
    <property type="entry name" value="MITD, C-terminal phospholipase D-like domain"/>
    <property type="match status" value="1"/>
</dbReference>
<protein>
    <submittedName>
        <fullName evidence="3">MIT domain-containing protein</fullName>
    </submittedName>
</protein>
<dbReference type="SUPFAM" id="SSF116846">
    <property type="entry name" value="MIT domain"/>
    <property type="match status" value="1"/>
</dbReference>
<dbReference type="Pfam" id="PF04212">
    <property type="entry name" value="MIT"/>
    <property type="match status" value="1"/>
</dbReference>
<dbReference type="Proteomes" id="UP000887566">
    <property type="component" value="Unplaced"/>
</dbReference>
<dbReference type="InterPro" id="IPR036181">
    <property type="entry name" value="MIT_dom_sf"/>
</dbReference>
<dbReference type="AlphaFoldDB" id="A0A914V5D9"/>
<dbReference type="InterPro" id="IPR007330">
    <property type="entry name" value="MIT_dom"/>
</dbReference>
<dbReference type="PANTHER" id="PTHR21222:SF1">
    <property type="entry name" value="MIT DOMAIN-CONTAINING PROTEIN 1"/>
    <property type="match status" value="1"/>
</dbReference>
<proteinExistence type="predicted"/>
<feature type="domain" description="MIT" evidence="1">
    <location>
        <begin position="6"/>
        <end position="83"/>
    </location>
</feature>
<dbReference type="WBParaSite" id="PSAMB.scaffold1566size29951.g13796.t1">
    <property type="protein sequence ID" value="PSAMB.scaffold1566size29951.g13796.t1"/>
    <property type="gene ID" value="PSAMB.scaffold1566size29951.g13796"/>
</dbReference>
<sequence>MSGSDEAALLGPAALVLRQAYDMDVAKRSLEALALYREGIAILLDVMKPLAADSPKRQKLRTRVEEYMTRAEKLKKLIERDKSLGKFHQQIRVANDSTGFGYARIFVPLVDEELTQVVVEDSYIRKHHQILNFIRFCELLVKSAPSLKGITLITGADESDKDGDLPGVAFKELKQSLAAKNIDLTVQFSSSLHDREIRFDNGWIVKIGRGLDYFKACPKYSIGSCDMDLRPCHETTIDILHKQSSS</sequence>
<keyword evidence="2" id="KW-1185">Reference proteome</keyword>
<dbReference type="PANTHER" id="PTHR21222">
    <property type="entry name" value="MIT DOMAIN-CONTAINING PROTEIN 1"/>
    <property type="match status" value="1"/>
</dbReference>
<accession>A0A914V5D9</accession>
<evidence type="ECO:0000259" key="1">
    <source>
        <dbReference type="SMART" id="SM00745"/>
    </source>
</evidence>
<reference evidence="3" key="1">
    <citation type="submission" date="2022-11" db="UniProtKB">
        <authorList>
            <consortium name="WormBaseParasite"/>
        </authorList>
    </citation>
    <scope>IDENTIFICATION</scope>
</reference>
<dbReference type="CDD" id="cd02685">
    <property type="entry name" value="MIT_C"/>
    <property type="match status" value="1"/>
</dbReference>
<dbReference type="Pfam" id="PF16565">
    <property type="entry name" value="MIT_C"/>
    <property type="match status" value="1"/>
</dbReference>
<dbReference type="Gene3D" id="1.20.58.80">
    <property type="entry name" value="Phosphotransferase system, lactose/cellobiose-type IIA subunit"/>
    <property type="match status" value="1"/>
</dbReference>
<evidence type="ECO:0000313" key="3">
    <source>
        <dbReference type="WBParaSite" id="PSAMB.scaffold1566size29951.g13796.t1"/>
    </source>
</evidence>
<dbReference type="InterPro" id="IPR052817">
    <property type="entry name" value="MIT_domain_contain_protein1"/>
</dbReference>
<evidence type="ECO:0000313" key="2">
    <source>
        <dbReference type="Proteomes" id="UP000887566"/>
    </source>
</evidence>
<name>A0A914V5D9_9BILA</name>
<dbReference type="InterPro" id="IPR032341">
    <property type="entry name" value="MITD1_C"/>
</dbReference>
<organism evidence="2 3">
    <name type="scientific">Plectus sambesii</name>
    <dbReference type="NCBI Taxonomy" id="2011161"/>
    <lineage>
        <taxon>Eukaryota</taxon>
        <taxon>Metazoa</taxon>
        <taxon>Ecdysozoa</taxon>
        <taxon>Nematoda</taxon>
        <taxon>Chromadorea</taxon>
        <taxon>Plectida</taxon>
        <taxon>Plectina</taxon>
        <taxon>Plectoidea</taxon>
        <taxon>Plectidae</taxon>
        <taxon>Plectus</taxon>
    </lineage>
</organism>